<evidence type="ECO:0000259" key="11">
    <source>
        <dbReference type="Pfam" id="PF00136"/>
    </source>
</evidence>
<evidence type="ECO:0000256" key="2">
    <source>
        <dbReference type="ARBA" id="ARBA00012417"/>
    </source>
</evidence>
<dbReference type="GO" id="GO:0006281">
    <property type="term" value="P:DNA repair"/>
    <property type="evidence" value="ECO:0007669"/>
    <property type="project" value="UniProtKB-KW"/>
</dbReference>
<dbReference type="Gene3D" id="1.10.287.690">
    <property type="entry name" value="Helix hairpin bin"/>
    <property type="match status" value="1"/>
</dbReference>
<protein>
    <recommendedName>
        <fullName evidence="8">DNA polymerase delta catalytic subunit</fullName>
        <ecNumber evidence="2">2.7.7.7</ecNumber>
    </recommendedName>
</protein>
<dbReference type="SMART" id="SM00486">
    <property type="entry name" value="POLBc"/>
    <property type="match status" value="1"/>
</dbReference>
<dbReference type="InParanoid" id="C3ZJN9"/>
<dbReference type="InterPro" id="IPR006133">
    <property type="entry name" value="DNA-dir_DNA_pol_B_exonuc"/>
</dbReference>
<reference evidence="13" key="1">
    <citation type="journal article" date="2008" name="Nature">
        <title>The amphioxus genome and the evolution of the chordate karyotype.</title>
        <authorList>
            <consortium name="US DOE Joint Genome Institute (JGI-PGF)"/>
            <person name="Putnam N.H."/>
            <person name="Butts T."/>
            <person name="Ferrier D.E.K."/>
            <person name="Furlong R.F."/>
            <person name="Hellsten U."/>
            <person name="Kawashima T."/>
            <person name="Robinson-Rechavi M."/>
            <person name="Shoguchi E."/>
            <person name="Terry A."/>
            <person name="Yu J.-K."/>
            <person name="Benito-Gutierrez E.L."/>
            <person name="Dubchak I."/>
            <person name="Garcia-Fernandez J."/>
            <person name="Gibson-Brown J.J."/>
            <person name="Grigoriev I.V."/>
            <person name="Horton A.C."/>
            <person name="de Jong P.J."/>
            <person name="Jurka J."/>
            <person name="Kapitonov V.V."/>
            <person name="Kohara Y."/>
            <person name="Kuroki Y."/>
            <person name="Lindquist E."/>
            <person name="Lucas S."/>
            <person name="Osoegawa K."/>
            <person name="Pennacchio L.A."/>
            <person name="Salamov A.A."/>
            <person name="Satou Y."/>
            <person name="Sauka-Spengler T."/>
            <person name="Schmutz J."/>
            <person name="Shin-I T."/>
            <person name="Toyoda A."/>
            <person name="Bronner-Fraser M."/>
            <person name="Fujiyama A."/>
            <person name="Holland L.Z."/>
            <person name="Holland P.W.H."/>
            <person name="Satoh N."/>
            <person name="Rokhsar D.S."/>
        </authorList>
    </citation>
    <scope>NUCLEOTIDE SEQUENCE [LARGE SCALE GENOMIC DNA]</scope>
    <source>
        <strain evidence="13">S238N-H82</strain>
        <tissue evidence="13">Testes</tissue>
    </source>
</reference>
<dbReference type="InterPro" id="IPR006172">
    <property type="entry name" value="DNA-dir_DNA_pol_B"/>
</dbReference>
<keyword evidence="3" id="KW-0808">Transferase</keyword>
<dbReference type="SUPFAM" id="SSF53098">
    <property type="entry name" value="Ribonuclease H-like"/>
    <property type="match status" value="1"/>
</dbReference>
<evidence type="ECO:0000256" key="1">
    <source>
        <dbReference type="ARBA" id="ARBA00005755"/>
    </source>
</evidence>
<evidence type="ECO:0000256" key="3">
    <source>
        <dbReference type="ARBA" id="ARBA00022679"/>
    </source>
</evidence>
<dbReference type="Pfam" id="PF03104">
    <property type="entry name" value="DNA_pol_B_exo1"/>
    <property type="match status" value="1"/>
</dbReference>
<dbReference type="STRING" id="7739.C3ZJN9"/>
<evidence type="ECO:0000256" key="4">
    <source>
        <dbReference type="ARBA" id="ARBA00022695"/>
    </source>
</evidence>
<dbReference type="Gene3D" id="3.90.1600.10">
    <property type="entry name" value="Palm domain of DNA polymerase"/>
    <property type="match status" value="1"/>
</dbReference>
<dbReference type="InterPro" id="IPR023211">
    <property type="entry name" value="DNA_pol_palm_dom_sf"/>
</dbReference>
<dbReference type="InterPro" id="IPR036397">
    <property type="entry name" value="RNaseH_sf"/>
</dbReference>
<dbReference type="SUPFAM" id="SSF56672">
    <property type="entry name" value="DNA/RNA polymerases"/>
    <property type="match status" value="1"/>
</dbReference>
<dbReference type="InterPro" id="IPR043502">
    <property type="entry name" value="DNA/RNA_pol_sf"/>
</dbReference>
<dbReference type="PANTHER" id="PTHR10322">
    <property type="entry name" value="DNA POLYMERASE CATALYTIC SUBUNIT"/>
    <property type="match status" value="1"/>
</dbReference>
<evidence type="ECO:0000256" key="9">
    <source>
        <dbReference type="ARBA" id="ARBA00049244"/>
    </source>
</evidence>
<keyword evidence="5" id="KW-0228">DNA excision</keyword>
<dbReference type="PANTHER" id="PTHR10322:SF23">
    <property type="entry name" value="DNA POLYMERASE DELTA CATALYTIC SUBUNIT"/>
    <property type="match status" value="1"/>
</dbReference>
<organism>
    <name type="scientific">Branchiostoma floridae</name>
    <name type="common">Florida lancelet</name>
    <name type="synonym">Amphioxus</name>
    <dbReference type="NCBI Taxonomy" id="7739"/>
    <lineage>
        <taxon>Eukaryota</taxon>
        <taxon>Metazoa</taxon>
        <taxon>Chordata</taxon>
        <taxon>Cephalochordata</taxon>
        <taxon>Leptocardii</taxon>
        <taxon>Amphioxiformes</taxon>
        <taxon>Branchiostomatidae</taxon>
        <taxon>Branchiostoma</taxon>
    </lineage>
</organism>
<feature type="domain" description="DNA-directed DNA polymerase family B exonuclease" evidence="12">
    <location>
        <begin position="385"/>
        <end position="558"/>
    </location>
</feature>
<feature type="region of interest" description="Disordered" evidence="10">
    <location>
        <begin position="1754"/>
        <end position="1773"/>
    </location>
</feature>
<feature type="compositionally biased region" description="Basic and acidic residues" evidence="10">
    <location>
        <begin position="1760"/>
        <end position="1773"/>
    </location>
</feature>
<evidence type="ECO:0000256" key="7">
    <source>
        <dbReference type="ARBA" id="ARBA00023125"/>
    </source>
</evidence>
<dbReference type="GO" id="GO:0003887">
    <property type="term" value="F:DNA-directed DNA polymerase activity"/>
    <property type="evidence" value="ECO:0007669"/>
    <property type="project" value="UniProtKB-KW"/>
</dbReference>
<evidence type="ECO:0000256" key="5">
    <source>
        <dbReference type="ARBA" id="ARBA00022769"/>
    </source>
</evidence>
<dbReference type="InterPro" id="IPR050240">
    <property type="entry name" value="DNA_pol_type-B"/>
</dbReference>
<evidence type="ECO:0000256" key="8">
    <source>
        <dbReference type="ARBA" id="ARBA00024411"/>
    </source>
</evidence>
<evidence type="ECO:0000256" key="6">
    <source>
        <dbReference type="ARBA" id="ARBA00022932"/>
    </source>
</evidence>
<sequence length="1786" mass="205414">MTTTELTYTNAYEPFSEQCFREECGTIPAYILKKCEEKVRLSTLRVDHATAFIRPIVIQCVEGRMTPEIAKLNKYGKEEIYLNVYGRRPSVTLTIRDQEAISEWFTPHYLSNVVHRMRELEIKTIVDAKIVHKFPFNHAAEGSLYHLKLYFGGTKNPELWRLRKMLREDFTIGSLFLPDLLNSSITPHTQWFIANRASVLGTIIVNGPIGAKYLHSRHPFKSGTAYYKDIRFETNSDLRIPWEDRGQHTEAIRHKFDAILETCSSPALKAVLRHNLNKVSTCAGQGCTWQEFKAACVYPILVCGRSSPGIEIWRTTMHRLWRDISNTTDRIDEHEHEADVLAEQCRIEFNLRLAAKCYWEKVMVSQYFTDRQRTARIEQLLTNTKLLRAIYFDIEVSYIPHCRDESSFEVNLISTVLSNHMADKPVEAVNFMLLAGRRQDGGREERAATNLNVANICRISSQGIKEPIFDESNVVMRYFKTETHLLSAFIDYVRNCKCHIVGYFNGHKFDLPFIVARLKYLKMTNYISYHSKVQMDNESRPRHINFSLTNRLDQIQIKYRRKPNKKNFRDVGVELRAKGIERARGPVNNVITDEDLDQLYEQTALGESNVNHHDWDNMLIIDENGPDSYPLQSTLEEAEATSQSGEGSRCAISKAMVLAKQHRNLASHTVALLDVMLEVGDPNRGCKLETAAEKWLNTTKVHDEKVTYENMTNTWRNGSIQDLELFCGYCLKDSGITCALTNVLQTLTFAAGMAEISSLPYRELFLNEMVRTVMSCLASFSYRQGVYMPDTTIIRDEGPLWMPGHEFDEEVDMYRLAVPAGRTVQNKGLYSLLISVLDFSGQYPSIQRAHGICATTLVRKSFAKNQLNPDQYTTVELHNVRPVVEHACQDENCGGEVGGSKDPRLCKYTHHFERVNFDVYYAKPNIFNGIMPQFLEIMAAMRTKYKKQMAQATDSIEKGLFNVLQKSVKCAMNATYGVSVRTAPPVGSSITQVGRDQIELVARKAKEQGMNIVNGDTDSVMISDINATSGAAGRMTCLSNNLCGRNRASVTEIFTRYFEKQEQFCSYLNSIFPSPCKIELEKVFLFQCMFQKKCYYGQKVIPGSLALVAHKAGITGMKADRTKVKSAAQIATSKMVGRNDINGLVEFAQLLYELVTVRMRAQEIADQPINDFCDLIDYELEDFYQNLPTCQKMGEQNIYVPQWRKRVTPSVLKQAYDESCEVRENLKRLDETETHQTLVDKYSHGDLIPLDWMKSVEKVGDINNPKTLATKQAIRDCKRRGVDVCTAQTFVDMYRKHDVQVSATLKNSLQVLLHAPEEPDVRYRREQIERKELGEKAWSAERKKRLLRESRLETASNTISRLSVTAMPKCLIAPDEQRTYFTEKERAKIYHVIKKIESWDKKIEHERKSGFKEIIFDLPKKPNEADIAQLRMYIEDLEENEPHVPIWWYDEDYCITEPPEPDLWWPLPDSGSVCDFWCMFAKTDLSRRYIHISGGPVSRIMLSNDVLPGARYLDVDQSSWNKKDNVYSVSMTDTTECYSLDMGKRYAAQTRSTPFLVTSIDGKHRYLTNKDSFCRNTRNRFSFATQLCQLITVKQRLAPSAYYYNDIITLYPKRFTDRVIIQHNSTLHELTDVVILRDDNRCVTKWLFEDGPFYLRLGDLHNIIQAVQLPNQPARLKVIELRFIEYEGNSGTLRVERAVDVQQWAYDISRDPHTLPPFERKDIFDIFTSSCQCDTKKRPLQIPQGIARAKKPRINIPPKDSTRRRVSKCVDNKKQSSLTSFLKAKE</sequence>
<dbReference type="eggNOG" id="KOG0969">
    <property type="taxonomic scope" value="Eukaryota"/>
</dbReference>
<keyword evidence="6" id="KW-0239">DNA-directed DNA polymerase</keyword>
<dbReference type="EC" id="2.7.7.7" evidence="2"/>
<dbReference type="GO" id="GO:0031981">
    <property type="term" value="C:nuclear lumen"/>
    <property type="evidence" value="ECO:0007669"/>
    <property type="project" value="UniProtKB-ARBA"/>
</dbReference>
<dbReference type="EMBL" id="GG666633">
    <property type="protein sequence ID" value="EEN47174.1"/>
    <property type="molecule type" value="Genomic_DNA"/>
</dbReference>
<dbReference type="InterPro" id="IPR006134">
    <property type="entry name" value="DNA-dir_DNA_pol_B_multi_dom"/>
</dbReference>
<feature type="domain" description="DNA-directed DNA polymerase family B multifunctional" evidence="11">
    <location>
        <begin position="826"/>
        <end position="1023"/>
    </location>
</feature>
<dbReference type="InterPro" id="IPR012337">
    <property type="entry name" value="RNaseH-like_sf"/>
</dbReference>
<accession>C3ZJN9</accession>
<evidence type="ECO:0000313" key="13">
    <source>
        <dbReference type="EMBL" id="EEN47174.1"/>
    </source>
</evidence>
<keyword evidence="7" id="KW-0238">DNA-binding</keyword>
<keyword evidence="4" id="KW-0548">Nucleotidyltransferase</keyword>
<name>C3ZJN9_BRAFL</name>
<evidence type="ECO:0000259" key="12">
    <source>
        <dbReference type="Pfam" id="PF03104"/>
    </source>
</evidence>
<dbReference type="Pfam" id="PF00136">
    <property type="entry name" value="DNA_pol_B"/>
    <property type="match status" value="1"/>
</dbReference>
<dbReference type="Gene3D" id="3.30.420.10">
    <property type="entry name" value="Ribonuclease H-like superfamily/Ribonuclease H"/>
    <property type="match status" value="2"/>
</dbReference>
<dbReference type="GO" id="GO:0003677">
    <property type="term" value="F:DNA binding"/>
    <property type="evidence" value="ECO:0007669"/>
    <property type="project" value="UniProtKB-KW"/>
</dbReference>
<comment type="similarity">
    <text evidence="1">Belongs to the DNA polymerase type-B family.</text>
</comment>
<comment type="catalytic activity">
    <reaction evidence="9">
        <text>DNA(n) + a 2'-deoxyribonucleoside 5'-triphosphate = DNA(n+1) + diphosphate</text>
        <dbReference type="Rhea" id="RHEA:22508"/>
        <dbReference type="Rhea" id="RHEA-COMP:17339"/>
        <dbReference type="Rhea" id="RHEA-COMP:17340"/>
        <dbReference type="ChEBI" id="CHEBI:33019"/>
        <dbReference type="ChEBI" id="CHEBI:61560"/>
        <dbReference type="ChEBI" id="CHEBI:173112"/>
        <dbReference type="EC" id="2.7.7.7"/>
    </reaction>
</comment>
<proteinExistence type="inferred from homology"/>
<dbReference type="GO" id="GO:0000166">
    <property type="term" value="F:nucleotide binding"/>
    <property type="evidence" value="ECO:0007669"/>
    <property type="project" value="InterPro"/>
</dbReference>
<gene>
    <name evidence="13" type="ORF">BRAFLDRAFT_105365</name>
</gene>
<evidence type="ECO:0000256" key="10">
    <source>
        <dbReference type="SAM" id="MobiDB-lite"/>
    </source>
</evidence>